<evidence type="ECO:0000256" key="7">
    <source>
        <dbReference type="RuleBase" id="RU004182"/>
    </source>
</evidence>
<dbReference type="InterPro" id="IPR018394">
    <property type="entry name" value="DNA_photolyase_1_CS_C"/>
</dbReference>
<evidence type="ECO:0000256" key="6">
    <source>
        <dbReference type="ARBA" id="ARBA00022991"/>
    </source>
</evidence>
<name>A0ABY9SI09_9ENTR</name>
<dbReference type="EC" id="4.1.99.3" evidence="9"/>
<comment type="cofactor">
    <cofactor evidence="1">
        <name>(6R)-5,10-methylene-5,6,7,8-tetrahydrofolate</name>
        <dbReference type="ChEBI" id="CHEBI:15636"/>
    </cofactor>
</comment>
<dbReference type="PROSITE" id="PS51645">
    <property type="entry name" value="PHR_CRY_ALPHA_BETA"/>
    <property type="match status" value="1"/>
</dbReference>
<dbReference type="RefSeq" id="WP_309878110.1">
    <property type="nucleotide sequence ID" value="NZ_CP133838.1"/>
</dbReference>
<evidence type="ECO:0000259" key="8">
    <source>
        <dbReference type="PROSITE" id="PS51645"/>
    </source>
</evidence>
<dbReference type="EMBL" id="CP133838">
    <property type="protein sequence ID" value="WMY75682.1"/>
    <property type="molecule type" value="Genomic_DNA"/>
</dbReference>
<dbReference type="PROSITE" id="PS00394">
    <property type="entry name" value="DNA_PHOTOLYASES_1_1"/>
    <property type="match status" value="1"/>
</dbReference>
<dbReference type="Gene3D" id="1.25.40.80">
    <property type="match status" value="1"/>
</dbReference>
<dbReference type="PANTHER" id="PTHR11455:SF9">
    <property type="entry name" value="CRYPTOCHROME CIRCADIAN CLOCK 5 ISOFORM X1"/>
    <property type="match status" value="1"/>
</dbReference>
<feature type="domain" description="Photolyase/cryptochrome alpha/beta" evidence="8">
    <location>
        <begin position="2"/>
        <end position="135"/>
    </location>
</feature>
<organism evidence="9 10">
    <name type="scientific">Buttiauxella selenatireducens</name>
    <dbReference type="NCBI Taxonomy" id="3073902"/>
    <lineage>
        <taxon>Bacteria</taxon>
        <taxon>Pseudomonadati</taxon>
        <taxon>Pseudomonadota</taxon>
        <taxon>Gammaproteobacteria</taxon>
        <taxon>Enterobacterales</taxon>
        <taxon>Enterobacteriaceae</taxon>
        <taxon>Buttiauxella</taxon>
    </lineage>
</organism>
<evidence type="ECO:0000256" key="2">
    <source>
        <dbReference type="ARBA" id="ARBA00001974"/>
    </source>
</evidence>
<dbReference type="PROSITE" id="PS00691">
    <property type="entry name" value="DNA_PHOTOLYASES_1_2"/>
    <property type="match status" value="1"/>
</dbReference>
<dbReference type="Gene3D" id="1.10.579.10">
    <property type="entry name" value="DNA Cyclobutane Dipyrimidine Photolyase, subunit A, domain 3"/>
    <property type="match status" value="1"/>
</dbReference>
<dbReference type="SUPFAM" id="SSF52425">
    <property type="entry name" value="Cryptochrome/photolyase, N-terminal domain"/>
    <property type="match status" value="1"/>
</dbReference>
<dbReference type="SUPFAM" id="SSF48173">
    <property type="entry name" value="Cryptochrome/photolyase FAD-binding domain"/>
    <property type="match status" value="1"/>
</dbReference>
<dbReference type="InterPro" id="IPR036134">
    <property type="entry name" value="Crypto/Photolyase_FAD-like_sf"/>
</dbReference>
<comment type="cofactor">
    <cofactor evidence="2">
        <name>FAD</name>
        <dbReference type="ChEBI" id="CHEBI:57692"/>
    </cofactor>
</comment>
<dbReference type="PANTHER" id="PTHR11455">
    <property type="entry name" value="CRYPTOCHROME"/>
    <property type="match status" value="1"/>
</dbReference>
<evidence type="ECO:0000256" key="4">
    <source>
        <dbReference type="ARBA" id="ARBA00022630"/>
    </source>
</evidence>
<comment type="similarity">
    <text evidence="7">Belongs to the DNA photolyase family.</text>
</comment>
<dbReference type="PRINTS" id="PR00147">
    <property type="entry name" value="DNAPHOTLYASE"/>
</dbReference>
<proteinExistence type="inferred from homology"/>
<sequence>MATHLVWFRNDLRVNDNLALAAACRDPHARVVGIFLATPEQWQQHDMSPRQAEFIWQHLQCLHAALAARGIELHIHQLNDFADCVEYLKSFCETQKVDALFYNYQYELNERKRDAVVEKTLDVDVVCQGFDDSVLLPPGSVTTGNHEMYKVFTPFSRAFIKRLHEGLPECVAPPKARSAALPDNEKLTPFDYPRQPVDANLFPIGEQQAINQLRQFCRQPVADYGEQRDFPSVDGTSRLSAYLAIGVLSPRQCLHRLLKEHPQALDGDAGAIWLNELIWREFYRHLLVAYPKLCRHQPFIPWTDNVSWQQDEQQFIAWQQGQTGYPIVDAAMRQLNTTGWMHNRLRMVVASFLVKDLLIDWRQGERYFMSQLIDGDLAANNGGWQWAASTGTDAAPYFRIFNPTTQGERFDKKGEFIRQWLPELGIVPDQYIHTPWIWAEKQQLTLDYPHPIVEHKQARIATLAAYEVARKPEEKEHEK</sequence>
<dbReference type="Pfam" id="PF00875">
    <property type="entry name" value="DNA_photolyase"/>
    <property type="match status" value="1"/>
</dbReference>
<comment type="similarity">
    <text evidence="3">Belongs to the DNA photolyase class-1 family.</text>
</comment>
<evidence type="ECO:0000256" key="1">
    <source>
        <dbReference type="ARBA" id="ARBA00001932"/>
    </source>
</evidence>
<dbReference type="NCBIfam" id="NF007955">
    <property type="entry name" value="PRK10674.1"/>
    <property type="match status" value="1"/>
</dbReference>
<evidence type="ECO:0000313" key="10">
    <source>
        <dbReference type="Proteomes" id="UP001246690"/>
    </source>
</evidence>
<keyword evidence="4 7" id="KW-0285">Flavoprotein</keyword>
<reference evidence="9 10" key="1">
    <citation type="submission" date="2023-09" db="EMBL/GenBank/DDBJ databases">
        <title>Buttiauxella selenatireducens sp. nov., isolated from the rhizosphere of Cardamine hupingshanesis.</title>
        <authorList>
            <person name="Zhang S."/>
            <person name="Xu Z."/>
            <person name="Wang H."/>
            <person name="Guo Y."/>
        </authorList>
    </citation>
    <scope>NUCLEOTIDE SEQUENCE [LARGE SCALE GENOMIC DNA]</scope>
    <source>
        <strain evidence="9 10">R73</strain>
    </source>
</reference>
<evidence type="ECO:0000313" key="9">
    <source>
        <dbReference type="EMBL" id="WMY75682.1"/>
    </source>
</evidence>
<dbReference type="InterPro" id="IPR005101">
    <property type="entry name" value="Cryptochr/Photolyase_FAD-bd"/>
</dbReference>
<dbReference type="InterPro" id="IPR006050">
    <property type="entry name" value="DNA_photolyase_N"/>
</dbReference>
<dbReference type="GO" id="GO:0003904">
    <property type="term" value="F:deoxyribodipyrimidine photo-lyase activity"/>
    <property type="evidence" value="ECO:0007669"/>
    <property type="project" value="UniProtKB-EC"/>
</dbReference>
<keyword evidence="9" id="KW-0456">Lyase</keyword>
<dbReference type="Proteomes" id="UP001246690">
    <property type="component" value="Chromosome"/>
</dbReference>
<keyword evidence="5 7" id="KW-0274">FAD</keyword>
<keyword evidence="10" id="KW-1185">Reference proteome</keyword>
<dbReference type="InterPro" id="IPR002081">
    <property type="entry name" value="Cryptochrome/DNA_photolyase_1"/>
</dbReference>
<evidence type="ECO:0000256" key="3">
    <source>
        <dbReference type="ARBA" id="ARBA00005862"/>
    </source>
</evidence>
<dbReference type="Pfam" id="PF03441">
    <property type="entry name" value="FAD_binding_7"/>
    <property type="match status" value="1"/>
</dbReference>
<dbReference type="InterPro" id="IPR036155">
    <property type="entry name" value="Crypto/Photolyase_N_sf"/>
</dbReference>
<dbReference type="InterPro" id="IPR014729">
    <property type="entry name" value="Rossmann-like_a/b/a_fold"/>
</dbReference>
<protein>
    <submittedName>
        <fullName evidence="9">Deoxyribodipyrimidine photo-lyase</fullName>
        <ecNumber evidence="9">4.1.99.3</ecNumber>
    </submittedName>
</protein>
<evidence type="ECO:0000256" key="5">
    <source>
        <dbReference type="ARBA" id="ARBA00022827"/>
    </source>
</evidence>
<gene>
    <name evidence="9" type="primary">phrB</name>
    <name evidence="9" type="ORF">RHD99_06965</name>
</gene>
<accession>A0ABY9SI09</accession>
<dbReference type="Gene3D" id="3.40.50.620">
    <property type="entry name" value="HUPs"/>
    <property type="match status" value="1"/>
</dbReference>
<keyword evidence="6 7" id="KW-0157">Chromophore</keyword>